<reference evidence="2 3" key="1">
    <citation type="submission" date="2020-08" db="EMBL/GenBank/DDBJ databases">
        <title>Genomic Encyclopedia of Type Strains, Phase IV (KMG-IV): sequencing the most valuable type-strain genomes for metagenomic binning, comparative biology and taxonomic classification.</title>
        <authorList>
            <person name="Goeker M."/>
        </authorList>
    </citation>
    <scope>NUCLEOTIDE SEQUENCE [LARGE SCALE GENOMIC DNA]</scope>
    <source>
        <strain evidence="2 3">DSM 100211</strain>
    </source>
</reference>
<name>A0A7W6GL76_9HYPH</name>
<dbReference type="Proteomes" id="UP000574761">
    <property type="component" value="Unassembled WGS sequence"/>
</dbReference>
<keyword evidence="3" id="KW-1185">Reference proteome</keyword>
<feature type="region of interest" description="Disordered" evidence="1">
    <location>
        <begin position="42"/>
        <end position="72"/>
    </location>
</feature>
<evidence type="ECO:0000256" key="1">
    <source>
        <dbReference type="SAM" id="MobiDB-lite"/>
    </source>
</evidence>
<protein>
    <submittedName>
        <fullName evidence="2">Uncharacterized protein</fullName>
    </submittedName>
</protein>
<evidence type="ECO:0000313" key="2">
    <source>
        <dbReference type="EMBL" id="MBB3979846.1"/>
    </source>
</evidence>
<gene>
    <name evidence="2" type="ORF">GGQ64_005091</name>
</gene>
<proteinExistence type="predicted"/>
<dbReference type="AlphaFoldDB" id="A0A7W6GL76"/>
<dbReference type="EMBL" id="JACIEE010000013">
    <property type="protein sequence ID" value="MBB3979846.1"/>
    <property type="molecule type" value="Genomic_DNA"/>
</dbReference>
<organism evidence="2 3">
    <name type="scientific">Mycoplana azooxidifex</name>
    <dbReference type="NCBI Taxonomy" id="1636188"/>
    <lineage>
        <taxon>Bacteria</taxon>
        <taxon>Pseudomonadati</taxon>
        <taxon>Pseudomonadota</taxon>
        <taxon>Alphaproteobacteria</taxon>
        <taxon>Hyphomicrobiales</taxon>
        <taxon>Rhizobiaceae</taxon>
        <taxon>Mycoplana</taxon>
    </lineage>
</organism>
<evidence type="ECO:0000313" key="3">
    <source>
        <dbReference type="Proteomes" id="UP000574761"/>
    </source>
</evidence>
<dbReference type="RefSeq" id="WP_183808021.1">
    <property type="nucleotide sequence ID" value="NZ_JACIEE010000013.1"/>
</dbReference>
<comment type="caution">
    <text evidence="2">The sequence shown here is derived from an EMBL/GenBank/DDBJ whole genome shotgun (WGS) entry which is preliminary data.</text>
</comment>
<accession>A0A7W6GL76</accession>
<sequence length="72" mass="8105">MRNDWREDVRVAVENLVDNAVTGGAVQGEVYAEVLKEIERLKIAEERDPDPSEDAPERTVDEPANDWPGADR</sequence>
<feature type="compositionally biased region" description="Basic and acidic residues" evidence="1">
    <location>
        <begin position="42"/>
        <end position="61"/>
    </location>
</feature>